<dbReference type="PROSITE" id="PS00924">
    <property type="entry name" value="ASP_GLU_RACEMASE_2"/>
    <property type="match status" value="1"/>
</dbReference>
<feature type="binding site" evidence="7">
    <location>
        <begin position="41"/>
        <end position="42"/>
    </location>
    <ligand>
        <name>substrate</name>
    </ligand>
</feature>
<feature type="active site" description="Proton donor/acceptor" evidence="7">
    <location>
        <position position="72"/>
    </location>
</feature>
<protein>
    <recommendedName>
        <fullName evidence="2 7">Glutamate racemase</fullName>
        <ecNumber evidence="2 7">5.1.1.3</ecNumber>
    </recommendedName>
</protein>
<feature type="binding site" evidence="7">
    <location>
        <begin position="184"/>
        <end position="185"/>
    </location>
    <ligand>
        <name>substrate</name>
    </ligand>
</feature>
<dbReference type="SUPFAM" id="SSF53681">
    <property type="entry name" value="Aspartate/glutamate racemase"/>
    <property type="match status" value="2"/>
</dbReference>
<comment type="catalytic activity">
    <reaction evidence="1 7">
        <text>L-glutamate = D-glutamate</text>
        <dbReference type="Rhea" id="RHEA:12813"/>
        <dbReference type="ChEBI" id="CHEBI:29985"/>
        <dbReference type="ChEBI" id="CHEBI:29986"/>
        <dbReference type="EC" id="5.1.1.3"/>
    </reaction>
</comment>
<sequence length="277" mass="31267">MSNAIGLFDSGAGGLSVLKKAIDRIHNKNFVYLGDTKRMPYGVRSPEEIKNFTIEAMGFLQDKGVDLSVIACNTATCHGLDASQNRYDYPILGIISWGSIDSVKVTHNRKIALIGTESTVKSKVYDNTIKSLDSGIELRSIACPDLVLAVERGEFEEKHMEKIIRNHLNEFGDFDYDTIILGCTHFPVVKDSFKKIYKKDNRNVKIINPAHLSIERAMEILSIEKDNEPIDNRTIDFYITGDVEAFKHTLNQVLDLNGFKLSFHQVDLSSFDKYLKK</sequence>
<dbReference type="InterPro" id="IPR001920">
    <property type="entry name" value="Asp/Glu_race"/>
</dbReference>
<dbReference type="EC" id="5.1.1.3" evidence="2 7"/>
<reference evidence="8 9" key="1">
    <citation type="submission" date="2024-06" db="EMBL/GenBank/DDBJ databases">
        <title>Genomic Encyclopedia of Type Strains, Phase IV (KMG-IV): sequencing the most valuable type-strain genomes for metagenomic binning, comparative biology and taxonomic classification.</title>
        <authorList>
            <person name="Goeker M."/>
        </authorList>
    </citation>
    <scope>NUCLEOTIDE SEQUENCE [LARGE SCALE GENOMIC DNA]</scope>
    <source>
        <strain evidence="8 9">DSM 21460</strain>
    </source>
</reference>
<dbReference type="HAMAP" id="MF_00258">
    <property type="entry name" value="Glu_racemase"/>
    <property type="match status" value="1"/>
</dbReference>
<name>A0ABV2JBG7_9FIRM</name>
<dbReference type="PANTHER" id="PTHR21198">
    <property type="entry name" value="GLUTAMATE RACEMASE"/>
    <property type="match status" value="1"/>
</dbReference>
<dbReference type="Pfam" id="PF01177">
    <property type="entry name" value="Asp_Glu_race"/>
    <property type="match status" value="1"/>
</dbReference>
<feature type="binding site" evidence="7">
    <location>
        <begin position="9"/>
        <end position="10"/>
    </location>
    <ligand>
        <name>substrate</name>
    </ligand>
</feature>
<comment type="function">
    <text evidence="7">Provides the (R)-glutamate required for cell wall biosynthesis.</text>
</comment>
<dbReference type="Gene3D" id="3.40.50.1860">
    <property type="match status" value="2"/>
</dbReference>
<feature type="binding site" evidence="7">
    <location>
        <begin position="73"/>
        <end position="74"/>
    </location>
    <ligand>
        <name>substrate</name>
    </ligand>
</feature>
<evidence type="ECO:0000256" key="6">
    <source>
        <dbReference type="ARBA" id="ARBA00023316"/>
    </source>
</evidence>
<feature type="active site" description="Proton donor/acceptor" evidence="7">
    <location>
        <position position="183"/>
    </location>
</feature>
<evidence type="ECO:0000313" key="9">
    <source>
        <dbReference type="Proteomes" id="UP001549162"/>
    </source>
</evidence>
<dbReference type="PANTHER" id="PTHR21198:SF3">
    <property type="entry name" value="GLUTAMATE RACEMASE"/>
    <property type="match status" value="1"/>
</dbReference>
<dbReference type="InterPro" id="IPR004391">
    <property type="entry name" value="Glu_race"/>
</dbReference>
<evidence type="ECO:0000256" key="4">
    <source>
        <dbReference type="ARBA" id="ARBA00022984"/>
    </source>
</evidence>
<accession>A0ABV2JBG7</accession>
<dbReference type="InterPro" id="IPR033134">
    <property type="entry name" value="Asp/Glu_racemase_AS_2"/>
</dbReference>
<keyword evidence="9" id="KW-1185">Reference proteome</keyword>
<keyword evidence="6 7" id="KW-0961">Cell wall biogenesis/degradation</keyword>
<comment type="caution">
    <text evidence="8">The sequence shown here is derived from an EMBL/GenBank/DDBJ whole genome shotgun (WGS) entry which is preliminary data.</text>
</comment>
<evidence type="ECO:0000256" key="1">
    <source>
        <dbReference type="ARBA" id="ARBA00001602"/>
    </source>
</evidence>
<dbReference type="Proteomes" id="UP001549162">
    <property type="component" value="Unassembled WGS sequence"/>
</dbReference>
<keyword evidence="4 7" id="KW-0573">Peptidoglycan synthesis</keyword>
<comment type="pathway">
    <text evidence="7">Cell wall biogenesis; peptidoglycan biosynthesis.</text>
</comment>
<evidence type="ECO:0000256" key="5">
    <source>
        <dbReference type="ARBA" id="ARBA00023235"/>
    </source>
</evidence>
<keyword evidence="3 7" id="KW-0133">Cell shape</keyword>
<organism evidence="8 9">
    <name type="scientific">Peptoniphilus olsenii</name>
    <dbReference type="NCBI Taxonomy" id="411570"/>
    <lineage>
        <taxon>Bacteria</taxon>
        <taxon>Bacillati</taxon>
        <taxon>Bacillota</taxon>
        <taxon>Tissierellia</taxon>
        <taxon>Tissierellales</taxon>
        <taxon>Peptoniphilaceae</taxon>
        <taxon>Peptoniphilus</taxon>
    </lineage>
</organism>
<comment type="similarity">
    <text evidence="7">Belongs to the aspartate/glutamate racemases family.</text>
</comment>
<evidence type="ECO:0000256" key="7">
    <source>
        <dbReference type="HAMAP-Rule" id="MF_00258"/>
    </source>
</evidence>
<keyword evidence="5 7" id="KW-0413">Isomerase</keyword>
<dbReference type="RefSeq" id="WP_354369191.1">
    <property type="nucleotide sequence ID" value="NZ_JBEPMA010000016.1"/>
</dbReference>
<evidence type="ECO:0000256" key="3">
    <source>
        <dbReference type="ARBA" id="ARBA00022960"/>
    </source>
</evidence>
<proteinExistence type="inferred from homology"/>
<evidence type="ECO:0000313" key="8">
    <source>
        <dbReference type="EMBL" id="MET3618132.1"/>
    </source>
</evidence>
<evidence type="ECO:0000256" key="2">
    <source>
        <dbReference type="ARBA" id="ARBA00013090"/>
    </source>
</evidence>
<dbReference type="NCBIfam" id="TIGR00067">
    <property type="entry name" value="glut_race"/>
    <property type="match status" value="1"/>
</dbReference>
<dbReference type="EMBL" id="JBEPMA010000016">
    <property type="protein sequence ID" value="MET3618132.1"/>
    <property type="molecule type" value="Genomic_DNA"/>
</dbReference>
<dbReference type="InterPro" id="IPR015942">
    <property type="entry name" value="Asp/Glu/hydantoin_racemase"/>
</dbReference>
<gene>
    <name evidence="7" type="primary">murI</name>
    <name evidence="8" type="ORF">ABID14_001767</name>
</gene>
<dbReference type="GO" id="GO:0008881">
    <property type="term" value="F:glutamate racemase activity"/>
    <property type="evidence" value="ECO:0007669"/>
    <property type="project" value="UniProtKB-EC"/>
</dbReference>